<proteinExistence type="predicted"/>
<keyword evidence="2" id="KW-0548">Nucleotidyltransferase</keyword>
<dbReference type="SUPFAM" id="SSF56672">
    <property type="entry name" value="DNA/RNA polymerases"/>
    <property type="match status" value="1"/>
</dbReference>
<keyword evidence="3" id="KW-0540">Nuclease</keyword>
<dbReference type="InterPro" id="IPR043502">
    <property type="entry name" value="DNA/RNA_pol_sf"/>
</dbReference>
<keyword evidence="1" id="KW-0808">Transferase</keyword>
<dbReference type="EMBL" id="AVOT02036863">
    <property type="protein sequence ID" value="MBW0531476.1"/>
    <property type="molecule type" value="Genomic_DNA"/>
</dbReference>
<evidence type="ECO:0000259" key="7">
    <source>
        <dbReference type="Pfam" id="PF17917"/>
    </source>
</evidence>
<dbReference type="AlphaFoldDB" id="A0A9Q3I6B5"/>
<dbReference type="GO" id="GO:0003964">
    <property type="term" value="F:RNA-directed DNA polymerase activity"/>
    <property type="evidence" value="ECO:0007669"/>
    <property type="project" value="UniProtKB-KW"/>
</dbReference>
<keyword evidence="5" id="KW-0378">Hydrolase</keyword>
<name>A0A9Q3I6B5_9BASI</name>
<feature type="domain" description="Reverse transcriptase RNase H-like" evidence="7">
    <location>
        <begin position="4"/>
        <end position="97"/>
    </location>
</feature>
<evidence type="ECO:0000313" key="8">
    <source>
        <dbReference type="EMBL" id="MBW0531476.1"/>
    </source>
</evidence>
<dbReference type="Proteomes" id="UP000765509">
    <property type="component" value="Unassembled WGS sequence"/>
</dbReference>
<dbReference type="InterPro" id="IPR041373">
    <property type="entry name" value="RT_RNaseH"/>
</dbReference>
<evidence type="ECO:0000256" key="3">
    <source>
        <dbReference type="ARBA" id="ARBA00022722"/>
    </source>
</evidence>
<evidence type="ECO:0000256" key="4">
    <source>
        <dbReference type="ARBA" id="ARBA00022759"/>
    </source>
</evidence>
<evidence type="ECO:0000313" key="9">
    <source>
        <dbReference type="Proteomes" id="UP000765509"/>
    </source>
</evidence>
<dbReference type="GO" id="GO:0016787">
    <property type="term" value="F:hydrolase activity"/>
    <property type="evidence" value="ECO:0007669"/>
    <property type="project" value="UniProtKB-KW"/>
</dbReference>
<evidence type="ECO:0000256" key="6">
    <source>
        <dbReference type="ARBA" id="ARBA00022918"/>
    </source>
</evidence>
<accession>A0A9Q3I6B5</accession>
<keyword evidence="6" id="KW-0695">RNA-directed DNA polymerase</keyword>
<evidence type="ECO:0000256" key="2">
    <source>
        <dbReference type="ARBA" id="ARBA00022695"/>
    </source>
</evidence>
<protein>
    <recommendedName>
        <fullName evidence="7">Reverse transcriptase RNase H-like domain-containing protein</fullName>
    </recommendedName>
</protein>
<keyword evidence="4" id="KW-0255">Endonuclease</keyword>
<gene>
    <name evidence="8" type="ORF">O181_071191</name>
</gene>
<dbReference type="GO" id="GO:0004519">
    <property type="term" value="F:endonuclease activity"/>
    <property type="evidence" value="ECO:0007669"/>
    <property type="project" value="UniProtKB-KW"/>
</dbReference>
<organism evidence="8 9">
    <name type="scientific">Austropuccinia psidii MF-1</name>
    <dbReference type="NCBI Taxonomy" id="1389203"/>
    <lineage>
        <taxon>Eukaryota</taxon>
        <taxon>Fungi</taxon>
        <taxon>Dikarya</taxon>
        <taxon>Basidiomycota</taxon>
        <taxon>Pucciniomycotina</taxon>
        <taxon>Pucciniomycetes</taxon>
        <taxon>Pucciniales</taxon>
        <taxon>Sphaerophragmiaceae</taxon>
        <taxon>Austropuccinia</taxon>
    </lineage>
</organism>
<evidence type="ECO:0000256" key="5">
    <source>
        <dbReference type="ARBA" id="ARBA00022801"/>
    </source>
</evidence>
<evidence type="ECO:0000256" key="1">
    <source>
        <dbReference type="ARBA" id="ARBA00022679"/>
    </source>
</evidence>
<comment type="caution">
    <text evidence="8">The sequence shown here is derived from an EMBL/GenBank/DDBJ whole genome shotgun (WGS) entry which is preliminary data.</text>
</comment>
<dbReference type="Pfam" id="PF17917">
    <property type="entry name" value="RT_RNaseH"/>
    <property type="match status" value="1"/>
</dbReference>
<sequence length="143" mass="16541">MPDWNIPFKLYINACGDGLVEALHQVQIIDEKPTEAPICYISRQIKPTESRYGASQMECLRLVWALDKLHYYLHGSVFEVITDCNAIKPLLNMKTPNRTNTPDNPDCVPLEEEPQIPIEGVNITDIWTEFFEEVRESYKQDKN</sequence>
<dbReference type="PANTHER" id="PTHR34072">
    <property type="entry name" value="ENZYMATIC POLYPROTEIN-RELATED"/>
    <property type="match status" value="1"/>
</dbReference>
<keyword evidence="9" id="KW-1185">Reference proteome</keyword>
<reference evidence="8" key="1">
    <citation type="submission" date="2021-03" db="EMBL/GenBank/DDBJ databases">
        <title>Draft genome sequence of rust myrtle Austropuccinia psidii MF-1, a brazilian biotype.</title>
        <authorList>
            <person name="Quecine M.C."/>
            <person name="Pachon D.M.R."/>
            <person name="Bonatelli M.L."/>
            <person name="Correr F.H."/>
            <person name="Franceschini L.M."/>
            <person name="Leite T.F."/>
            <person name="Margarido G.R.A."/>
            <person name="Almeida C.A."/>
            <person name="Ferrarezi J.A."/>
            <person name="Labate C.A."/>
        </authorList>
    </citation>
    <scope>NUCLEOTIDE SEQUENCE</scope>
    <source>
        <strain evidence="8">MF-1</strain>
    </source>
</reference>